<keyword evidence="5 10" id="KW-1133">Transmembrane helix</keyword>
<accession>A0A379JNN4</accession>
<evidence type="ECO:0000313" key="11">
    <source>
        <dbReference type="EMBL" id="SUD50135.1"/>
    </source>
</evidence>
<evidence type="ECO:0000313" key="12">
    <source>
        <dbReference type="Proteomes" id="UP000255303"/>
    </source>
</evidence>
<keyword evidence="4 9" id="KW-0812">Transmembrane</keyword>
<feature type="transmembrane region" description="Helical" evidence="10">
    <location>
        <begin position="92"/>
        <end position="111"/>
    </location>
</feature>
<dbReference type="GeneID" id="300417264"/>
<keyword evidence="2" id="KW-0813">Transport</keyword>
<evidence type="ECO:0000256" key="4">
    <source>
        <dbReference type="ARBA" id="ARBA00022692"/>
    </source>
</evidence>
<dbReference type="InterPro" id="IPR000390">
    <property type="entry name" value="Small_drug/metabolite_transptr"/>
</dbReference>
<evidence type="ECO:0000256" key="3">
    <source>
        <dbReference type="ARBA" id="ARBA00022475"/>
    </source>
</evidence>
<organism evidence="11 12">
    <name type="scientific">Ectopseudomonas oleovorans</name>
    <name type="common">Pseudomonas oleovorans</name>
    <dbReference type="NCBI Taxonomy" id="301"/>
    <lineage>
        <taxon>Bacteria</taxon>
        <taxon>Pseudomonadati</taxon>
        <taxon>Pseudomonadota</taxon>
        <taxon>Gammaproteobacteria</taxon>
        <taxon>Pseudomonadales</taxon>
        <taxon>Pseudomonadaceae</taxon>
        <taxon>Ectopseudomonas</taxon>
    </lineage>
</organism>
<protein>
    <recommendedName>
        <fullName evidence="8">Guanidinium exporter</fullName>
    </recommendedName>
</protein>
<evidence type="ECO:0000256" key="6">
    <source>
        <dbReference type="ARBA" id="ARBA00023136"/>
    </source>
</evidence>
<evidence type="ECO:0000256" key="7">
    <source>
        <dbReference type="ARBA" id="ARBA00038151"/>
    </source>
</evidence>
<evidence type="ECO:0000256" key="9">
    <source>
        <dbReference type="RuleBase" id="RU003942"/>
    </source>
</evidence>
<evidence type="ECO:0000256" key="2">
    <source>
        <dbReference type="ARBA" id="ARBA00022448"/>
    </source>
</evidence>
<dbReference type="AlphaFoldDB" id="A0A379JNN4"/>
<keyword evidence="3" id="KW-1003">Cell membrane</keyword>
<dbReference type="GO" id="GO:1990961">
    <property type="term" value="P:xenobiotic detoxification by transmembrane export across the plasma membrane"/>
    <property type="evidence" value="ECO:0007669"/>
    <property type="project" value="UniProtKB-ARBA"/>
</dbReference>
<comment type="similarity">
    <text evidence="7">Belongs to the drug/metabolite transporter (DMT) superfamily. Small multidrug resistance (SMR) (TC 2.A.7.1) family. Gdx/SugE subfamily.</text>
</comment>
<reference evidence="11 12" key="1">
    <citation type="submission" date="2018-06" db="EMBL/GenBank/DDBJ databases">
        <authorList>
            <consortium name="Pathogen Informatics"/>
            <person name="Doyle S."/>
        </authorList>
    </citation>
    <scope>NUCLEOTIDE SEQUENCE [LARGE SCALE GENOMIC DNA]</scope>
    <source>
        <strain evidence="11 12">NCTC10692</strain>
    </source>
</reference>
<feature type="transmembrane region" description="Helical" evidence="10">
    <location>
        <begin position="67"/>
        <end position="86"/>
    </location>
</feature>
<dbReference type="RefSeq" id="WP_003118337.1">
    <property type="nucleotide sequence ID" value="NZ_CAURUH010000128.1"/>
</dbReference>
<dbReference type="EMBL" id="UGUV01000002">
    <property type="protein sequence ID" value="SUD50135.1"/>
    <property type="molecule type" value="Genomic_DNA"/>
</dbReference>
<keyword evidence="6 10" id="KW-0472">Membrane</keyword>
<dbReference type="InterPro" id="IPR045324">
    <property type="entry name" value="Small_multidrug_res"/>
</dbReference>
<feature type="transmembrane region" description="Helical" evidence="10">
    <location>
        <begin position="37"/>
        <end position="55"/>
    </location>
</feature>
<evidence type="ECO:0000256" key="8">
    <source>
        <dbReference type="ARBA" id="ARBA00039168"/>
    </source>
</evidence>
<dbReference type="InterPro" id="IPR037185">
    <property type="entry name" value="EmrE-like"/>
</dbReference>
<name>A0A379JNN4_ECTOL</name>
<comment type="subcellular location">
    <subcellularLocation>
        <location evidence="1 9">Cell membrane</location>
        <topology evidence="1 9">Multi-pass membrane protein</topology>
    </subcellularLocation>
</comment>
<dbReference type="GO" id="GO:0005886">
    <property type="term" value="C:plasma membrane"/>
    <property type="evidence" value="ECO:0007669"/>
    <property type="project" value="UniProtKB-SubCell"/>
</dbReference>
<dbReference type="Gene3D" id="1.10.3730.20">
    <property type="match status" value="1"/>
</dbReference>
<evidence type="ECO:0000256" key="10">
    <source>
        <dbReference type="SAM" id="Phobius"/>
    </source>
</evidence>
<evidence type="ECO:0000256" key="1">
    <source>
        <dbReference type="ARBA" id="ARBA00004651"/>
    </source>
</evidence>
<dbReference type="Proteomes" id="UP000255303">
    <property type="component" value="Unassembled WGS sequence"/>
</dbReference>
<dbReference type="PANTHER" id="PTHR30561:SF0">
    <property type="entry name" value="GUANIDINIUM EXPORTER"/>
    <property type="match status" value="1"/>
</dbReference>
<evidence type="ECO:0000256" key="5">
    <source>
        <dbReference type="ARBA" id="ARBA00022989"/>
    </source>
</evidence>
<dbReference type="SUPFAM" id="SSF103481">
    <property type="entry name" value="Multidrug resistance efflux transporter EmrE"/>
    <property type="match status" value="1"/>
</dbReference>
<dbReference type="FunFam" id="1.10.3730.20:FF:000001">
    <property type="entry name" value="Quaternary ammonium compound resistance transporter SugE"/>
    <property type="match status" value="1"/>
</dbReference>
<sequence length="116" mass="12043">MSLFSANAAGWGFLLLAGLSEICYAAAIPRTQGFTRLWPSLYCGFFIALSLYLLAQAVRTLPVGTAYAVWVGIGALGTAVYGIIYLDEPADAARLACLGLILAGVVGLKLVSGTIA</sequence>
<gene>
    <name evidence="11" type="primary">sugE_2</name>
    <name evidence="11" type="ORF">NCTC10692_00524</name>
</gene>
<proteinExistence type="inferred from homology"/>
<dbReference type="PANTHER" id="PTHR30561">
    <property type="entry name" value="SMR FAMILY PROTON-DEPENDENT DRUG EFFLUX TRANSPORTER SUGE"/>
    <property type="match status" value="1"/>
</dbReference>
<dbReference type="GO" id="GO:0022857">
    <property type="term" value="F:transmembrane transporter activity"/>
    <property type="evidence" value="ECO:0007669"/>
    <property type="project" value="InterPro"/>
</dbReference>
<dbReference type="Pfam" id="PF00893">
    <property type="entry name" value="Multi_Drug_Res"/>
    <property type="match status" value="1"/>
</dbReference>